<dbReference type="SUPFAM" id="SSF63829">
    <property type="entry name" value="Calcium-dependent phosphotriesterase"/>
    <property type="match status" value="1"/>
</dbReference>
<dbReference type="InterPro" id="IPR021720">
    <property type="entry name" value="Malectin_dom"/>
</dbReference>
<accession>A0A9X2FEK3</accession>
<dbReference type="Gene3D" id="2.60.120.430">
    <property type="entry name" value="Galactose-binding lectin"/>
    <property type="match status" value="3"/>
</dbReference>
<feature type="region of interest" description="Disordered" evidence="6">
    <location>
        <begin position="584"/>
        <end position="666"/>
    </location>
</feature>
<dbReference type="Pfam" id="PF22544">
    <property type="entry name" value="HYDIN_VesB_CFA65-like_Ig"/>
    <property type="match status" value="1"/>
</dbReference>
<dbReference type="GO" id="GO:0005737">
    <property type="term" value="C:cytoplasm"/>
    <property type="evidence" value="ECO:0007669"/>
    <property type="project" value="UniProtKB-SubCell"/>
</dbReference>
<gene>
    <name evidence="9" type="ORF">NG895_27310</name>
</gene>
<feature type="compositionally biased region" description="Gly residues" evidence="6">
    <location>
        <begin position="587"/>
        <end position="598"/>
    </location>
</feature>
<dbReference type="Pfam" id="PF17963">
    <property type="entry name" value="Big_9"/>
    <property type="match status" value="2"/>
</dbReference>
<keyword evidence="3" id="KW-0963">Cytoplasm</keyword>
<dbReference type="GO" id="GO:0004714">
    <property type="term" value="F:transmembrane receptor protein tyrosine kinase activity"/>
    <property type="evidence" value="ECO:0007669"/>
    <property type="project" value="InterPro"/>
</dbReference>
<dbReference type="EMBL" id="JAMXLR010000092">
    <property type="protein sequence ID" value="MCO6047630.1"/>
    <property type="molecule type" value="Genomic_DNA"/>
</dbReference>
<keyword evidence="10" id="KW-1185">Reference proteome</keyword>
<dbReference type="InterPro" id="IPR045272">
    <property type="entry name" value="ANXUR1/2-like"/>
</dbReference>
<evidence type="ECO:0000259" key="8">
    <source>
        <dbReference type="Pfam" id="PF22544"/>
    </source>
</evidence>
<keyword evidence="5" id="KW-0966">Cell projection</keyword>
<feature type="region of interest" description="Disordered" evidence="6">
    <location>
        <begin position="522"/>
        <end position="553"/>
    </location>
</feature>
<reference evidence="9" key="1">
    <citation type="submission" date="2022-06" db="EMBL/GenBank/DDBJ databases">
        <title>Aeoliella straminimaris, a novel planctomycete from sediments.</title>
        <authorList>
            <person name="Vitorino I.R."/>
            <person name="Lage O.M."/>
        </authorList>
    </citation>
    <scope>NUCLEOTIDE SEQUENCE</scope>
    <source>
        <strain evidence="9">ICT_H6.2</strain>
    </source>
</reference>
<name>A0A9X2FEK3_9BACT</name>
<evidence type="ECO:0000256" key="2">
    <source>
        <dbReference type="ARBA" id="ARBA00004496"/>
    </source>
</evidence>
<feature type="domain" description="Malectin" evidence="7">
    <location>
        <begin position="1176"/>
        <end position="1309"/>
    </location>
</feature>
<dbReference type="InterPro" id="IPR011042">
    <property type="entry name" value="6-blade_b-propeller_TolB-like"/>
</dbReference>
<proteinExistence type="predicted"/>
<comment type="caution">
    <text evidence="9">The sequence shown here is derived from an EMBL/GenBank/DDBJ whole genome shotgun (WGS) entry which is preliminary data.</text>
</comment>
<dbReference type="InterPro" id="IPR053879">
    <property type="entry name" value="HYDIN_VesB_CFA65-like_Ig"/>
</dbReference>
<dbReference type="GO" id="GO:0016020">
    <property type="term" value="C:membrane"/>
    <property type="evidence" value="ECO:0007669"/>
    <property type="project" value="InterPro"/>
</dbReference>
<dbReference type="GO" id="GO:0005509">
    <property type="term" value="F:calcium ion binding"/>
    <property type="evidence" value="ECO:0007669"/>
    <property type="project" value="InterPro"/>
</dbReference>
<evidence type="ECO:0000256" key="4">
    <source>
        <dbReference type="ARBA" id="ARBA00023069"/>
    </source>
</evidence>
<feature type="compositionally biased region" description="Polar residues" evidence="6">
    <location>
        <begin position="632"/>
        <end position="651"/>
    </location>
</feature>
<dbReference type="NCBIfam" id="NF012200">
    <property type="entry name" value="choice_anch_D"/>
    <property type="match status" value="2"/>
</dbReference>
<evidence type="ECO:0000313" key="10">
    <source>
        <dbReference type="Proteomes" id="UP001155241"/>
    </source>
</evidence>
<evidence type="ECO:0000313" key="9">
    <source>
        <dbReference type="EMBL" id="MCO6047630.1"/>
    </source>
</evidence>
<dbReference type="PANTHER" id="PTHR34590">
    <property type="entry name" value="OS03G0124300 PROTEIN-RELATED"/>
    <property type="match status" value="1"/>
</dbReference>
<dbReference type="Gene3D" id="2.120.10.30">
    <property type="entry name" value="TolB, C-terminal domain"/>
    <property type="match status" value="1"/>
</dbReference>
<evidence type="ECO:0000256" key="3">
    <source>
        <dbReference type="ARBA" id="ARBA00022490"/>
    </source>
</evidence>
<evidence type="ECO:0000259" key="7">
    <source>
        <dbReference type="Pfam" id="PF11721"/>
    </source>
</evidence>
<evidence type="ECO:0000256" key="1">
    <source>
        <dbReference type="ARBA" id="ARBA00004138"/>
    </source>
</evidence>
<sequence length="2024" mass="211109">MSSNPFGRRHGRRTNRLIRKANRGQRSLTLENLEERQLLAADVLYRINAGGGTIGDTPNWVGSSGFTNTSTNYSVSNSINLSDASLPVGIPEGLFKSELYDADGGAEMQWDFAVAPGNYEVRLYFAEIYNGAQGVGKRLFDVSIEGQNVLDNYDIYADVGGYKGVMKSFMVSSDSNLDIDFGHVVQNPAIKGIEILQQVATANTLSVSSSSLDFAGTLVGNTLQQTVTLTNIGESGDPAITIDPAQLAITGTDAAAFAASFDTSSQFTLNPGESATLYVSFTADDASTKGAQLSIPHSGDNSPIGIDLSGTGVSEVPISFMKSALNGEDASRPTSLQFGPDGRLYVAQQDGIVKIYTIERAAANDYVVVATETITSIQQIANHNDDGTLNPSVDERLVTGLFVDGTESNPVIYVTSSDPRIGAGGSGTDLNLDTNSGILSRLTWTGSAWEKLDLVRGLPRSEENHASNGMVLDHTTNTLYIAQGGLTNMGAPSNNFAYLPEFALSAAILSVDLDAIGDTTYDLPTLDDEDHPGEDPNDPFGGNDGKNQAILDPNGPVQVYAPGFRNPYDVVLTEDGRMYTVDNGPNAGWGGVPNGEGTTGEATNDSNNGGNTYGDSLHYVTGEGYYGGHPNPTRSNPENTFNDSDPQSPVSEGNDIESDYRKPGDENGALHVWGSSTNGLTEYTASNFQGSLKGDLLAASFNNSIKRVKLNATGDEAMLEEQLFSSVGSVPLDVTAVGDDGKFPGTIWVADIGNGKIEVFEPADYLNGGGIVTHDPDDTDGDGYQNDDELANNTNPENAADYPADWDLDFVSNLLDNDDDNDGLLDHEDPFAIDPDNGLTTYVGISHTWENEGSDIGGLINAGFTGLMTNGVNDYESLFDTTKLTSGGAAGVLTMDMINEGDATGSLNTQEQAFQFGVNVASATTPATAHTKILAPFGDDAPEGEQSMGMFIGTGDQDNYFKIVVSATGITTQLEIGGVATAGPSANLTLPGPAGIDLYLTVDVANSTVQASYDVDGAGRTVLGSPIAVPASWLTSATQGMAVGIISTSVGAAPAIPATWDLIEVFAEAPSNLAPVLSPIADQILTAGTVQQVTITANDQDNDDIALEIDNLPGYASFVDHGNGTGTLTLAPESGDVGSDSFTVTVTDNGSPSLSDSQVMNITVNASPPPVVGGEVVYRVNAGGGTVSDDPSWVSDSPYTNAGDAKSYSYSSGSVSLSDASMPEGTPQGIFNTERYDSTSGQEMQYDFAVDPGQYEVRLYFAETYSGTSGVGKRVFDVVIEGEKVLDNYDIYADVGKNNGVVKSFVVTADTNIDIDFLHEIQNPEIRAIEILTVGTASPEMLTTSVTALDFGTVPTGGSATKSFAVINLGESGDPAITVDTSDLVFVGPGAAAYKVTTTGTLTIPAGGAAFIDVEFAPLSSGNQAASLSVVHSGSNSPLSVSLTGAGAAPAAETASVYIDVDSGGSLSSSSTYSNGSFEIANNSNAGERITSVRFDIDAALLPDIVFDPYGTAGDPVGKDFTVNGGGSSTGYEGRTFDKALHTGFQALEIAFDDFDPGESISFSIDIDPTTIRGAADPGPEASGSVSGMELTGSLVTITFEDGSVLTTSLFRKSGSLTGGETTLEANTLTTPTLQILGLGGTPTTTSDANQVVRVYGQAGSTVRLMHAEAALHLAGVPGGGYDVDPYESNKVIGLDEQTVVIGAGGFTDVPITLLNTDEEGGLNHLVAVAVEGNVNSEAAHVLVQYNPVVAANEAPVLATIANQYAVEGETVIVSITANDPDNNNLAFSATNLPSYASLADNGNGTATLTIAPQVGDAGVTSFSITVTDDGNPVLSDSQSVTLTVEEEVIVDPQMGDTIYRINAGGGTISGDPNWVDDGGYVNSGSQTYSTSHGIDMSHSSIPDNVPESMFKSERYDPNGGSEMEWNFAAEQGQYYEVRLYFADIYSGTFGVGKRVFDVAIDGDIVLDNYDIYAKVGGYTAVMESFVIQSDGNIDIDLMHVNQNPAIKGIEIIAIAPPESAFFA</sequence>
<protein>
    <submittedName>
        <fullName evidence="9">Malectin domain-containing carbohydrate-binding protein</fullName>
    </submittedName>
</protein>
<keyword evidence="4" id="KW-0969">Cilium</keyword>
<feature type="compositionally biased region" description="Acidic residues" evidence="6">
    <location>
        <begin position="525"/>
        <end position="537"/>
    </location>
</feature>
<comment type="subcellular location">
    <subcellularLocation>
        <location evidence="1">Cell projection</location>
        <location evidence="1">Cilium</location>
    </subcellularLocation>
    <subcellularLocation>
        <location evidence="2">Cytoplasm</location>
    </subcellularLocation>
</comment>
<evidence type="ECO:0000256" key="5">
    <source>
        <dbReference type="ARBA" id="ARBA00023273"/>
    </source>
</evidence>
<dbReference type="Gene3D" id="2.60.40.10">
    <property type="entry name" value="Immunoglobulins"/>
    <property type="match status" value="4"/>
</dbReference>
<feature type="compositionally biased region" description="Acidic residues" evidence="6">
    <location>
        <begin position="777"/>
        <end position="790"/>
    </location>
</feature>
<feature type="domain" description="Malectin" evidence="7">
    <location>
        <begin position="44"/>
        <end position="183"/>
    </location>
</feature>
<dbReference type="InterPro" id="IPR015919">
    <property type="entry name" value="Cadherin-like_sf"/>
</dbReference>
<feature type="domain" description="Malectin" evidence="7">
    <location>
        <begin position="1859"/>
        <end position="2001"/>
    </location>
</feature>
<feature type="domain" description="HYDIN/VesB/CFA65-like Ig-like" evidence="8">
    <location>
        <begin position="1345"/>
        <end position="1445"/>
    </location>
</feature>
<organism evidence="9 10">
    <name type="scientific">Aeoliella straminimaris</name>
    <dbReference type="NCBI Taxonomy" id="2954799"/>
    <lineage>
        <taxon>Bacteria</taxon>
        <taxon>Pseudomonadati</taxon>
        <taxon>Planctomycetota</taxon>
        <taxon>Planctomycetia</taxon>
        <taxon>Pirellulales</taxon>
        <taxon>Lacipirellulaceae</taxon>
        <taxon>Aeoliella</taxon>
    </lineage>
</organism>
<dbReference type="InterPro" id="IPR008979">
    <property type="entry name" value="Galactose-bd-like_sf"/>
</dbReference>
<dbReference type="SUPFAM" id="SSF49785">
    <property type="entry name" value="Galactose-binding domain-like"/>
    <property type="match status" value="1"/>
</dbReference>
<feature type="compositionally biased region" description="Polar residues" evidence="6">
    <location>
        <begin position="600"/>
        <end position="614"/>
    </location>
</feature>
<dbReference type="SUPFAM" id="SSF49313">
    <property type="entry name" value="Cadherin-like"/>
    <property type="match status" value="2"/>
</dbReference>
<dbReference type="Pfam" id="PF11721">
    <property type="entry name" value="Malectin"/>
    <property type="match status" value="3"/>
</dbReference>
<dbReference type="InterPro" id="IPR013783">
    <property type="entry name" value="Ig-like_fold"/>
</dbReference>
<evidence type="ECO:0000256" key="6">
    <source>
        <dbReference type="SAM" id="MobiDB-lite"/>
    </source>
</evidence>
<dbReference type="Proteomes" id="UP001155241">
    <property type="component" value="Unassembled WGS sequence"/>
</dbReference>
<feature type="region of interest" description="Disordered" evidence="6">
    <location>
        <begin position="771"/>
        <end position="802"/>
    </location>
</feature>
<dbReference type="RefSeq" id="WP_252855740.1">
    <property type="nucleotide sequence ID" value="NZ_JAMXLR010000092.1"/>
</dbReference>